<evidence type="ECO:0000256" key="1">
    <source>
        <dbReference type="SAM" id="MobiDB-lite"/>
    </source>
</evidence>
<feature type="compositionally biased region" description="Polar residues" evidence="1">
    <location>
        <begin position="60"/>
        <end position="70"/>
    </location>
</feature>
<keyword evidence="2" id="KW-1133">Transmembrane helix</keyword>
<keyword evidence="2" id="KW-0472">Membrane</keyword>
<feature type="transmembrane region" description="Helical" evidence="2">
    <location>
        <begin position="16"/>
        <end position="38"/>
    </location>
</feature>
<dbReference type="RefSeq" id="WP_190920659.1">
    <property type="nucleotide sequence ID" value="NZ_JACXIZ010000041.1"/>
</dbReference>
<gene>
    <name evidence="3" type="ORF">IDH44_20355</name>
</gene>
<dbReference type="AlphaFoldDB" id="A0A927BXZ9"/>
<sequence>MKHSTTRQPQPWRKRILWGAIGLVLFAGLVVGGSYWYASSLTPEQARDRLGLDEEAPAVAQQSGDEQSSPEGTGEGGTAGGDGTDGEDGGGSVPPPDRAASTDDAGDGAPNSPVSSDGASGEGRIDGHPDETQSPADAGGSADDDAAGESPATGESSAGGGAGDTPSAPSDPSADPSDAPSDTPPAVGGQTETDDGDAAAKAELDARYTGRLQELQRACASQSDALVNQILGELGSGGELQQIQQAYLGKVAEAEAECDASFQGILQDARADYRDAGLSAGSMPDWSASYESAKAAAQAEALGRILSELSAGGEG</sequence>
<evidence type="ECO:0000313" key="4">
    <source>
        <dbReference type="Proteomes" id="UP000621560"/>
    </source>
</evidence>
<feature type="compositionally biased region" description="Gly residues" evidence="1">
    <location>
        <begin position="73"/>
        <end position="83"/>
    </location>
</feature>
<reference evidence="3" key="1">
    <citation type="submission" date="2020-09" db="EMBL/GenBank/DDBJ databases">
        <title>A novel bacterium of genus Paenibacillus, isolated from South China Sea.</title>
        <authorList>
            <person name="Huang H."/>
            <person name="Mo K."/>
            <person name="Hu Y."/>
        </authorList>
    </citation>
    <scope>NUCLEOTIDE SEQUENCE</scope>
    <source>
        <strain evidence="3">IB182496</strain>
    </source>
</reference>
<dbReference type="EMBL" id="JACXIZ010000041">
    <property type="protein sequence ID" value="MBD2847549.1"/>
    <property type="molecule type" value="Genomic_DNA"/>
</dbReference>
<feature type="compositionally biased region" description="Low complexity" evidence="1">
    <location>
        <begin position="164"/>
        <end position="186"/>
    </location>
</feature>
<feature type="region of interest" description="Disordered" evidence="1">
    <location>
        <begin position="48"/>
        <end position="199"/>
    </location>
</feature>
<proteinExistence type="predicted"/>
<protein>
    <submittedName>
        <fullName evidence="3">Uncharacterized protein</fullName>
    </submittedName>
</protein>
<evidence type="ECO:0000313" key="3">
    <source>
        <dbReference type="EMBL" id="MBD2847549.1"/>
    </source>
</evidence>
<organism evidence="3 4">
    <name type="scientific">Paenibacillus sabuli</name>
    <dbReference type="NCBI Taxonomy" id="2772509"/>
    <lineage>
        <taxon>Bacteria</taxon>
        <taxon>Bacillati</taxon>
        <taxon>Bacillota</taxon>
        <taxon>Bacilli</taxon>
        <taxon>Bacillales</taxon>
        <taxon>Paenibacillaceae</taxon>
        <taxon>Paenibacillus</taxon>
    </lineage>
</organism>
<comment type="caution">
    <text evidence="3">The sequence shown here is derived from an EMBL/GenBank/DDBJ whole genome shotgun (WGS) entry which is preliminary data.</text>
</comment>
<keyword evidence="4" id="KW-1185">Reference proteome</keyword>
<accession>A0A927BXZ9</accession>
<keyword evidence="2" id="KW-0812">Transmembrane</keyword>
<dbReference type="Proteomes" id="UP000621560">
    <property type="component" value="Unassembled WGS sequence"/>
</dbReference>
<name>A0A927BXZ9_9BACL</name>
<evidence type="ECO:0000256" key="2">
    <source>
        <dbReference type="SAM" id="Phobius"/>
    </source>
</evidence>